<dbReference type="EMBL" id="JAZHYN010000001">
    <property type="protein sequence ID" value="MEF3364980.1"/>
    <property type="molecule type" value="Genomic_DNA"/>
</dbReference>
<organism evidence="1 2">
    <name type="scientific">Methylocystis borbori</name>
    <dbReference type="NCBI Taxonomy" id="3118750"/>
    <lineage>
        <taxon>Bacteria</taxon>
        <taxon>Pseudomonadati</taxon>
        <taxon>Pseudomonadota</taxon>
        <taxon>Alphaproteobacteria</taxon>
        <taxon>Hyphomicrobiales</taxon>
        <taxon>Methylocystaceae</taxon>
        <taxon>Methylocystis</taxon>
    </lineage>
</organism>
<dbReference type="InterPro" id="IPR008991">
    <property type="entry name" value="Translation_prot_SH3-like_sf"/>
</dbReference>
<evidence type="ECO:0000313" key="1">
    <source>
        <dbReference type="EMBL" id="MEF3364980.1"/>
    </source>
</evidence>
<keyword evidence="2" id="KW-1185">Reference proteome</keyword>
<dbReference type="Gene3D" id="2.30.30.30">
    <property type="match status" value="1"/>
</dbReference>
<comment type="caution">
    <text evidence="1">The sequence shown here is derived from an EMBL/GenBank/DDBJ whole genome shotgun (WGS) entry which is preliminary data.</text>
</comment>
<gene>
    <name evidence="1" type="ORF">V3H18_00365</name>
</gene>
<dbReference type="Proteomes" id="UP001350748">
    <property type="component" value="Unassembled WGS sequence"/>
</dbReference>
<sequence length="60" mass="6506">MVRFDRNLREGQSVRVVAGPFASAIGILERLDANGRVRVLLDIMNGKVSAYLDCSALEAA</sequence>
<evidence type="ECO:0008006" key="3">
    <source>
        <dbReference type="Google" id="ProtNLM"/>
    </source>
</evidence>
<dbReference type="RefSeq" id="WP_332079865.1">
    <property type="nucleotide sequence ID" value="NZ_JAZHYN010000001.1"/>
</dbReference>
<dbReference type="CDD" id="cd06091">
    <property type="entry name" value="KOW_NusG"/>
    <property type="match status" value="1"/>
</dbReference>
<reference evidence="1 2" key="1">
    <citation type="submission" date="2024-02" db="EMBL/GenBank/DDBJ databases">
        <authorList>
            <person name="Grouzdev D."/>
        </authorList>
    </citation>
    <scope>NUCLEOTIDE SEQUENCE [LARGE SCALE GENOMIC DNA]</scope>
    <source>
        <strain evidence="1 2">9N</strain>
    </source>
</reference>
<proteinExistence type="predicted"/>
<dbReference type="SUPFAM" id="SSF50104">
    <property type="entry name" value="Translation proteins SH3-like domain"/>
    <property type="match status" value="1"/>
</dbReference>
<dbReference type="InterPro" id="IPR014722">
    <property type="entry name" value="Rib_uL2_dom2"/>
</dbReference>
<evidence type="ECO:0000313" key="2">
    <source>
        <dbReference type="Proteomes" id="UP001350748"/>
    </source>
</evidence>
<name>A0ABU7XC66_9HYPH</name>
<accession>A0ABU7XC66</accession>
<protein>
    <recommendedName>
        <fullName evidence="3">KOW domain-containing protein</fullName>
    </recommendedName>
</protein>